<evidence type="ECO:0000256" key="1">
    <source>
        <dbReference type="ARBA" id="ARBA00004496"/>
    </source>
</evidence>
<evidence type="ECO:0000256" key="5">
    <source>
        <dbReference type="SAM" id="MobiDB-lite"/>
    </source>
</evidence>
<evidence type="ECO:0000256" key="3">
    <source>
        <dbReference type="ARBA" id="ARBA00022490"/>
    </source>
</evidence>
<reference evidence="6 7" key="1">
    <citation type="journal article" date="2019" name="ACS Chem. Biol.">
        <title>Identification and Mobilization of a Cryptic Antibiotic Biosynthesis Gene Locus from a Human-Pathogenic Nocardia Isolate.</title>
        <authorList>
            <person name="Herisse M."/>
            <person name="Ishida K."/>
            <person name="Porter J.L."/>
            <person name="Howden B."/>
            <person name="Hertweck C."/>
            <person name="Stinear T.P."/>
            <person name="Pidot S.J."/>
        </authorList>
    </citation>
    <scope>NUCLEOTIDE SEQUENCE [LARGE SCALE GENOMIC DNA]</scope>
    <source>
        <strain evidence="6 7">AUSMDU00012717</strain>
    </source>
</reference>
<evidence type="ECO:0000256" key="4">
    <source>
        <dbReference type="ARBA" id="ARBA00023186"/>
    </source>
</evidence>
<dbReference type="Proteomes" id="UP000503540">
    <property type="component" value="Chromosome"/>
</dbReference>
<evidence type="ECO:0000313" key="6">
    <source>
        <dbReference type="EMBL" id="QIS09005.1"/>
    </source>
</evidence>
<keyword evidence="7" id="KW-1185">Reference proteome</keyword>
<keyword evidence="3" id="KW-0963">Cytoplasm</keyword>
<feature type="compositionally biased region" description="Basic and acidic residues" evidence="5">
    <location>
        <begin position="77"/>
        <end position="88"/>
    </location>
</feature>
<dbReference type="InterPro" id="IPR025734">
    <property type="entry name" value="EspG"/>
</dbReference>
<dbReference type="AlphaFoldDB" id="A0A6G9Y6X5"/>
<dbReference type="KEGG" id="nah:F5544_05465"/>
<dbReference type="EMBL" id="CP046172">
    <property type="protein sequence ID" value="QIS09005.1"/>
    <property type="molecule type" value="Genomic_DNA"/>
</dbReference>
<organism evidence="6 7">
    <name type="scientific">Nocardia arthritidis</name>
    <dbReference type="NCBI Taxonomy" id="228602"/>
    <lineage>
        <taxon>Bacteria</taxon>
        <taxon>Bacillati</taxon>
        <taxon>Actinomycetota</taxon>
        <taxon>Actinomycetes</taxon>
        <taxon>Mycobacteriales</taxon>
        <taxon>Nocardiaceae</taxon>
        <taxon>Nocardia</taxon>
    </lineage>
</organism>
<feature type="region of interest" description="Disordered" evidence="5">
    <location>
        <begin position="1"/>
        <end position="127"/>
    </location>
</feature>
<evidence type="ECO:0008006" key="8">
    <source>
        <dbReference type="Google" id="ProtNLM"/>
    </source>
</evidence>
<comment type="similarity">
    <text evidence="2">Belongs to the EspG family.</text>
</comment>
<name>A0A6G9Y6X5_9NOCA</name>
<evidence type="ECO:0000256" key="2">
    <source>
        <dbReference type="ARBA" id="ARBA00006411"/>
    </source>
</evidence>
<protein>
    <recommendedName>
        <fullName evidence="8">ESX secretion-associated protein EspG</fullName>
    </recommendedName>
</protein>
<gene>
    <name evidence="6" type="ORF">F5544_05465</name>
</gene>
<dbReference type="Pfam" id="PF14011">
    <property type="entry name" value="ESX-1_EspG"/>
    <property type="match status" value="1"/>
</dbReference>
<evidence type="ECO:0000313" key="7">
    <source>
        <dbReference type="Proteomes" id="UP000503540"/>
    </source>
</evidence>
<feature type="compositionally biased region" description="Basic residues" evidence="5">
    <location>
        <begin position="118"/>
        <end position="127"/>
    </location>
</feature>
<comment type="subcellular location">
    <subcellularLocation>
        <location evidence="1">Cytoplasm</location>
    </subcellularLocation>
</comment>
<keyword evidence="4" id="KW-0143">Chaperone</keyword>
<feature type="compositionally biased region" description="Gly residues" evidence="5">
    <location>
        <begin position="10"/>
        <end position="19"/>
    </location>
</feature>
<accession>A0A6G9Y6X5</accession>
<proteinExistence type="inferred from homology"/>
<sequence length="418" mass="43870">MAPGAAADGGDAGRAGGRTGRCATTAHGADRDHAGRPGRRVRPTADHAAATDAHRISRAGVRAGRAHHRRDRAPYGSDHESGGGHDGGHPAARCDGPRRGGRAVGGARGGLRAARLGGRAHRCHRRRTRHRLGPVGTRRAGTADADRAGHRRGWRVTTVTNDGLLALADRLGVQTLPLVLSVGPQQDSFEAWTEAQRDAETRLKAAGLIDGYGEVTPELADALFTLAQPDTELIARVFTGAAPVRICVARRGEQHALAVRTGDDFDIRTVWADGSGAVLIRPLLDALGPGKPADVVNFSAPSDELSERLSAARTSADFTDAVYALGVAERDAPAYGLAFASCHAYAEIVACIHEDGVITRPPGAVAVYDTERGRIVAAPGIAQDQQVWSTVTPGTDHRIAQAISALIELLPGGRWLPQ</sequence>